<dbReference type="SMART" id="SM00939">
    <property type="entry name" value="PepX_C"/>
    <property type="match status" value="1"/>
</dbReference>
<sequence length="171" mass="19114">MLDAAAEKPSHIEYHSLSSGPMASRAVFDKVFSSEVEITGHISATLFMETSEGDDMDVFVAIYKMDSQDRVVGQAFYAQFSDGPVALGWLRASRREIDPTLSAPGQPVAAHKGEDKLEINKVYQLDIELWASSMIYRPGEKLRFIVQGTDIARQTNRAGAKRYLHVMKVFR</sequence>
<keyword evidence="3" id="KW-1185">Reference proteome</keyword>
<dbReference type="InterPro" id="IPR008979">
    <property type="entry name" value="Galactose-bd-like_sf"/>
</dbReference>
<dbReference type="InterPro" id="IPR013736">
    <property type="entry name" value="Xaa-Pro_dipept_C"/>
</dbReference>
<evidence type="ECO:0000313" key="3">
    <source>
        <dbReference type="Proteomes" id="UP000838763"/>
    </source>
</evidence>
<dbReference type="OrthoDB" id="2578740at2759"/>
<dbReference type="AlphaFoldDB" id="A0A9P1MAC9"/>
<dbReference type="GO" id="GO:0008239">
    <property type="term" value="F:dipeptidyl-peptidase activity"/>
    <property type="evidence" value="ECO:0007669"/>
    <property type="project" value="InterPro"/>
</dbReference>
<dbReference type="Gene3D" id="2.60.120.260">
    <property type="entry name" value="Galactose-binding domain-like"/>
    <property type="match status" value="1"/>
</dbReference>
<dbReference type="SUPFAM" id="SSF49785">
    <property type="entry name" value="Galactose-binding domain-like"/>
    <property type="match status" value="1"/>
</dbReference>
<accession>A0A9P1MAC9</accession>
<evidence type="ECO:0000313" key="2">
    <source>
        <dbReference type="EMBL" id="CAI4213572.1"/>
    </source>
</evidence>
<protein>
    <recommendedName>
        <fullName evidence="1">Xaa-Pro dipeptidyl-peptidase C-terminal domain-containing protein</fullName>
    </recommendedName>
</protein>
<proteinExistence type="predicted"/>
<dbReference type="Proteomes" id="UP000838763">
    <property type="component" value="Unassembled WGS sequence"/>
</dbReference>
<dbReference type="Pfam" id="PF08530">
    <property type="entry name" value="PepX_C"/>
    <property type="match status" value="1"/>
</dbReference>
<feature type="domain" description="Xaa-Pro dipeptidyl-peptidase C-terminal" evidence="1">
    <location>
        <begin position="1"/>
        <end position="165"/>
    </location>
</feature>
<reference evidence="2" key="1">
    <citation type="submission" date="2022-11" db="EMBL/GenBank/DDBJ databases">
        <authorList>
            <person name="Scott C."/>
            <person name="Bruce N."/>
        </authorList>
    </citation>
    <scope>NUCLEOTIDE SEQUENCE</scope>
</reference>
<evidence type="ECO:0000259" key="1">
    <source>
        <dbReference type="SMART" id="SM00939"/>
    </source>
</evidence>
<comment type="caution">
    <text evidence="2">The sequence shown here is derived from an EMBL/GenBank/DDBJ whole genome shotgun (WGS) entry which is preliminary data.</text>
</comment>
<name>A0A9P1MAC9_9PEZI</name>
<organism evidence="2 3">
    <name type="scientific">Parascedosporium putredinis</name>
    <dbReference type="NCBI Taxonomy" id="1442378"/>
    <lineage>
        <taxon>Eukaryota</taxon>
        <taxon>Fungi</taxon>
        <taxon>Dikarya</taxon>
        <taxon>Ascomycota</taxon>
        <taxon>Pezizomycotina</taxon>
        <taxon>Sordariomycetes</taxon>
        <taxon>Hypocreomycetidae</taxon>
        <taxon>Microascales</taxon>
        <taxon>Microascaceae</taxon>
        <taxon>Parascedosporium</taxon>
    </lineage>
</organism>
<gene>
    <name evidence="2" type="ORF">PPNO1_LOCUS3318</name>
</gene>
<dbReference type="EMBL" id="CALLCH030000008">
    <property type="protein sequence ID" value="CAI4213572.1"/>
    <property type="molecule type" value="Genomic_DNA"/>
</dbReference>